<evidence type="ECO:0000259" key="10">
    <source>
        <dbReference type="Pfam" id="PF02880"/>
    </source>
</evidence>
<dbReference type="Proteomes" id="UP000043107">
    <property type="component" value="Unassembled WGS sequence"/>
</dbReference>
<keyword evidence="5 6" id="KW-0413">Isomerase</keyword>
<dbReference type="Pfam" id="PF02878">
    <property type="entry name" value="PGM_PMM_I"/>
    <property type="match status" value="1"/>
</dbReference>
<evidence type="ECO:0000256" key="3">
    <source>
        <dbReference type="ARBA" id="ARBA00022723"/>
    </source>
</evidence>
<dbReference type="Pfam" id="PF02880">
    <property type="entry name" value="PGM_PMM_III"/>
    <property type="match status" value="1"/>
</dbReference>
<dbReference type="GO" id="GO:0008966">
    <property type="term" value="F:phosphoglucosamine mutase activity"/>
    <property type="evidence" value="ECO:0007669"/>
    <property type="project" value="UniProtKB-EC"/>
</dbReference>
<feature type="domain" description="Alpha-D-phosphohexomutase alpha/beta/alpha" evidence="9">
    <location>
        <begin position="214"/>
        <end position="317"/>
    </location>
</feature>
<dbReference type="InterPro" id="IPR005844">
    <property type="entry name" value="A-D-PHexomutase_a/b/a-I"/>
</dbReference>
<organism evidence="11 12">
    <name type="scientific">Bifidobacterium longum subsp. infantis</name>
    <dbReference type="NCBI Taxonomy" id="1682"/>
    <lineage>
        <taxon>Bacteria</taxon>
        <taxon>Bacillati</taxon>
        <taxon>Actinomycetota</taxon>
        <taxon>Actinomycetes</taxon>
        <taxon>Bifidobacteriales</taxon>
        <taxon>Bifidobacteriaceae</taxon>
        <taxon>Bifidobacterium</taxon>
    </lineage>
</organism>
<evidence type="ECO:0000259" key="9">
    <source>
        <dbReference type="Pfam" id="PF02879"/>
    </source>
</evidence>
<dbReference type="EMBL" id="CCWP01000043">
    <property type="protein sequence ID" value="CEF05540.1"/>
    <property type="molecule type" value="Genomic_DNA"/>
</dbReference>
<evidence type="ECO:0000256" key="4">
    <source>
        <dbReference type="ARBA" id="ARBA00022842"/>
    </source>
</evidence>
<dbReference type="InterPro" id="IPR036900">
    <property type="entry name" value="A-D-PHexomutase_C_sf"/>
</dbReference>
<dbReference type="InterPro" id="IPR005841">
    <property type="entry name" value="Alpha-D-phosphohexomutase_SF"/>
</dbReference>
<accession>A0ABP1XBP1</accession>
<evidence type="ECO:0000256" key="6">
    <source>
        <dbReference type="HAMAP-Rule" id="MF_01554"/>
    </source>
</evidence>
<keyword evidence="4 6" id="KW-0460">Magnesium</keyword>
<dbReference type="PANTHER" id="PTHR42946">
    <property type="entry name" value="PHOSPHOHEXOSE MUTASE"/>
    <property type="match status" value="1"/>
</dbReference>
<dbReference type="Pfam" id="PF00408">
    <property type="entry name" value="PGM_PMM_IV"/>
    <property type="match status" value="1"/>
</dbReference>
<comment type="cofactor">
    <cofactor evidence="6">
        <name>Mg(2+)</name>
        <dbReference type="ChEBI" id="CHEBI:18420"/>
    </cofactor>
    <text evidence="6">Binds 1 Mg(2+) ion per subunit.</text>
</comment>
<dbReference type="Gene3D" id="3.30.310.50">
    <property type="entry name" value="Alpha-D-phosphohexomutase, C-terminal domain"/>
    <property type="match status" value="1"/>
</dbReference>
<gene>
    <name evidence="6 11" type="primary">glmM</name>
    <name evidence="11" type="ORF">BLIC_c02207</name>
</gene>
<dbReference type="CDD" id="cd05802">
    <property type="entry name" value="GlmM"/>
    <property type="match status" value="1"/>
</dbReference>
<protein>
    <recommendedName>
        <fullName evidence="6">Phosphoglucosamine mutase</fullName>
        <ecNumber evidence="6">5.4.2.10</ecNumber>
    </recommendedName>
</protein>
<dbReference type="PRINTS" id="PR00509">
    <property type="entry name" value="PGMPMM"/>
</dbReference>
<evidence type="ECO:0000259" key="8">
    <source>
        <dbReference type="Pfam" id="PF02878"/>
    </source>
</evidence>
<dbReference type="PANTHER" id="PTHR42946:SF1">
    <property type="entry name" value="PHOSPHOGLUCOMUTASE (ALPHA-D-GLUCOSE-1,6-BISPHOSPHATE-DEPENDENT)"/>
    <property type="match status" value="1"/>
</dbReference>
<evidence type="ECO:0000313" key="11">
    <source>
        <dbReference type="EMBL" id="CEF05540.1"/>
    </source>
</evidence>
<evidence type="ECO:0000259" key="7">
    <source>
        <dbReference type="Pfam" id="PF00408"/>
    </source>
</evidence>
<proteinExistence type="inferred from homology"/>
<feature type="active site" description="Phosphoserine intermediate" evidence="6">
    <location>
        <position position="157"/>
    </location>
</feature>
<dbReference type="InterPro" id="IPR050060">
    <property type="entry name" value="Phosphoglucosamine_mutase"/>
</dbReference>
<dbReference type="InterPro" id="IPR005846">
    <property type="entry name" value="A-D-PHexomutase_a/b/a-III"/>
</dbReference>
<comment type="caution">
    <text evidence="11">The sequence shown here is derived from an EMBL/GenBank/DDBJ whole genome shotgun (WGS) entry which is preliminary data.</text>
</comment>
<feature type="domain" description="Alpha-D-phosphohexomutase alpha/beta/alpha" evidence="10">
    <location>
        <begin position="321"/>
        <end position="431"/>
    </location>
</feature>
<feature type="binding site" description="via phosphate group" evidence="6">
    <location>
        <position position="157"/>
    </location>
    <ligand>
        <name>Mg(2+)</name>
        <dbReference type="ChEBI" id="CHEBI:18420"/>
    </ligand>
</feature>
<dbReference type="InterPro" id="IPR005843">
    <property type="entry name" value="A-D-PHexomutase_C"/>
</dbReference>
<feature type="domain" description="Alpha-D-phosphohexomutase C-terminal" evidence="7">
    <location>
        <begin position="437"/>
        <end position="503"/>
    </location>
</feature>
<feature type="modified residue" description="Phosphoserine" evidence="6">
    <location>
        <position position="157"/>
    </location>
</feature>
<comment type="similarity">
    <text evidence="1 6">Belongs to the phosphohexose mutase family.</text>
</comment>
<dbReference type="SUPFAM" id="SSF53738">
    <property type="entry name" value="Phosphoglucomutase, first 3 domains"/>
    <property type="match status" value="3"/>
</dbReference>
<evidence type="ECO:0000256" key="5">
    <source>
        <dbReference type="ARBA" id="ARBA00023235"/>
    </source>
</evidence>
<dbReference type="NCBIfam" id="TIGR01455">
    <property type="entry name" value="glmM"/>
    <property type="match status" value="1"/>
</dbReference>
<dbReference type="Pfam" id="PF02879">
    <property type="entry name" value="PGM_PMM_II"/>
    <property type="match status" value="1"/>
</dbReference>
<dbReference type="Gene3D" id="3.40.120.10">
    <property type="entry name" value="Alpha-D-Glucose-1,6-Bisphosphate, subunit A, domain 3"/>
    <property type="match status" value="3"/>
</dbReference>
<evidence type="ECO:0000256" key="1">
    <source>
        <dbReference type="ARBA" id="ARBA00010231"/>
    </source>
</evidence>
<evidence type="ECO:0000313" key="12">
    <source>
        <dbReference type="Proteomes" id="UP000043107"/>
    </source>
</evidence>
<dbReference type="HAMAP" id="MF_01554_B">
    <property type="entry name" value="GlmM_B"/>
    <property type="match status" value="1"/>
</dbReference>
<name>A0ABP1XBP1_BIFLI</name>
<comment type="PTM">
    <text evidence="6">Activated by phosphorylation.</text>
</comment>
<reference evidence="11 12" key="1">
    <citation type="submission" date="2014-09" db="EMBL/GenBank/DDBJ databases">
        <authorList>
            <person name="Bertelli C."/>
        </authorList>
    </citation>
    <scope>NUCLEOTIDE SEQUENCE [LARGE SCALE GENOMIC DNA]</scope>
    <source>
        <strain evidence="11 12">BIC1401111250</strain>
    </source>
</reference>
<feature type="binding site" evidence="6">
    <location>
        <position position="306"/>
    </location>
    <ligand>
        <name>Mg(2+)</name>
        <dbReference type="ChEBI" id="CHEBI:18420"/>
    </ligand>
</feature>
<feature type="binding site" evidence="6">
    <location>
        <position position="304"/>
    </location>
    <ligand>
        <name>Mg(2+)</name>
        <dbReference type="ChEBI" id="CHEBI:18420"/>
    </ligand>
</feature>
<feature type="binding site" evidence="6">
    <location>
        <position position="308"/>
    </location>
    <ligand>
        <name>Mg(2+)</name>
        <dbReference type="ChEBI" id="CHEBI:18420"/>
    </ligand>
</feature>
<feature type="domain" description="Alpha-D-phosphohexomutase alpha/beta/alpha" evidence="8">
    <location>
        <begin position="53"/>
        <end position="187"/>
    </location>
</feature>
<comment type="function">
    <text evidence="6">Catalyzes the conversion of glucosamine-6-phosphate to glucosamine-1-phosphate.</text>
</comment>
<dbReference type="EC" id="5.4.2.10" evidence="6"/>
<dbReference type="InterPro" id="IPR006352">
    <property type="entry name" value="GlmM_bact"/>
</dbReference>
<dbReference type="SUPFAM" id="SSF55957">
    <property type="entry name" value="Phosphoglucomutase, C-terminal domain"/>
    <property type="match status" value="1"/>
</dbReference>
<keyword evidence="3 6" id="KW-0479">Metal-binding</keyword>
<dbReference type="InterPro" id="IPR005845">
    <property type="entry name" value="A-D-PHexomutase_a/b/a-II"/>
</dbReference>
<comment type="catalytic activity">
    <reaction evidence="6">
        <text>alpha-D-glucosamine 1-phosphate = D-glucosamine 6-phosphate</text>
        <dbReference type="Rhea" id="RHEA:23424"/>
        <dbReference type="ChEBI" id="CHEBI:58516"/>
        <dbReference type="ChEBI" id="CHEBI:58725"/>
        <dbReference type="EC" id="5.4.2.10"/>
    </reaction>
</comment>
<keyword evidence="2 6" id="KW-0597">Phosphoprotein</keyword>
<evidence type="ECO:0000256" key="2">
    <source>
        <dbReference type="ARBA" id="ARBA00022553"/>
    </source>
</evidence>
<keyword evidence="12" id="KW-1185">Reference proteome</keyword>
<sequence length="511" mass="54232">MTVPSTGAFPYRPRAAPEWIPWRFFAESRPAPRYNDYDGAGNAIQGVELHMPKMFGTDGVRGLANRDLTARLALDLGDAAVRVLGDAGTQDDQPEGRRRALVGRDTRVSGDFLASALSAGMSAGGFDVIDAGIIPTPGVAYLTSVLNVEIGAVISASHNPMPDNGIKFFARGGFKLPDQKEDDIEAVLGQDWDRPTGAGVGRVSHDQTTATNLYIDHLVATIAPLNDDKTQPKPLKGLKIVADCANGATSVVAPEALRRAGADVIVINASPDGYNINKNAGSTHPEQLQAMVKATDAVMGVAFDGDADRCLAVDEDGNMINGDQIMGILARAKQREGKLNHDTLVVTVMSNLGLKLALKDMGIKTVETAVGDRYVLEEMLKGGYSLGGEQSGHVINREFATTGDGTLTALTLCNEVVKSGKSLKELAADFPQLPQTLINVPNVDKKAAATNKRIQDAVAREEELLGDTGRVLLRPSGTEPLVRVMAEAATQAYADEVCTRLAKIVAEELAL</sequence>
<dbReference type="InterPro" id="IPR016055">
    <property type="entry name" value="A-D-PHexomutase_a/b/a-I/II/III"/>
</dbReference>